<feature type="domain" description="CN hydrolase" evidence="2">
    <location>
        <begin position="1"/>
        <end position="235"/>
    </location>
</feature>
<sequence>MRIALAQTRFPQSATEGSRIVRESITKAAKQQCDIICFPESIIPGLRGVGYSVEAYDHDRMTGILDEVRLHARNSGIAVILPMEWQDDLGLHIVAFMISESGEILGYQTKNQYDPDEDKFGYVPGTHRRVFEIKGVTLGIVICHEGWRYPETVRWAARQGARIVFHPQFTNEVTNPEFYQNAMICRSGENNIFFASVNYALASQNVTTTIISPFGERLTVAAPRQEQLLVWDIDPNQASRRLADRYHPELF</sequence>
<evidence type="ECO:0000256" key="1">
    <source>
        <dbReference type="ARBA" id="ARBA00022801"/>
    </source>
</evidence>
<proteinExistence type="predicted"/>
<dbReference type="AlphaFoldDB" id="A0A124IVY1"/>
<dbReference type="GO" id="GO:0016811">
    <property type="term" value="F:hydrolase activity, acting on carbon-nitrogen (but not peptide) bonds, in linear amides"/>
    <property type="evidence" value="ECO:0007669"/>
    <property type="project" value="TreeGrafter"/>
</dbReference>
<dbReference type="Pfam" id="PF00795">
    <property type="entry name" value="CN_hydrolase"/>
    <property type="match status" value="1"/>
</dbReference>
<dbReference type="Proteomes" id="UP000053557">
    <property type="component" value="Unassembled WGS sequence"/>
</dbReference>
<keyword evidence="4" id="KW-1185">Reference proteome</keyword>
<dbReference type="InterPro" id="IPR003010">
    <property type="entry name" value="C-N_Hydrolase"/>
</dbReference>
<evidence type="ECO:0000313" key="4">
    <source>
        <dbReference type="Proteomes" id="UP000053557"/>
    </source>
</evidence>
<dbReference type="InterPro" id="IPR036526">
    <property type="entry name" value="C-N_Hydrolase_sf"/>
</dbReference>
<dbReference type="PANTHER" id="PTHR43674">
    <property type="entry name" value="NITRILASE C965.09-RELATED"/>
    <property type="match status" value="1"/>
</dbReference>
<dbReference type="EMBL" id="LPVJ01000042">
    <property type="protein sequence ID" value="KUO95661.1"/>
    <property type="molecule type" value="Genomic_DNA"/>
</dbReference>
<dbReference type="CDD" id="cd07197">
    <property type="entry name" value="nitrilase"/>
    <property type="match status" value="1"/>
</dbReference>
<dbReference type="PROSITE" id="PS50263">
    <property type="entry name" value="CN_HYDROLASE"/>
    <property type="match status" value="1"/>
</dbReference>
<evidence type="ECO:0000259" key="2">
    <source>
        <dbReference type="PROSITE" id="PS50263"/>
    </source>
</evidence>
<dbReference type="OrthoDB" id="2826359at2"/>
<dbReference type="SUPFAM" id="SSF56317">
    <property type="entry name" value="Carbon-nitrogen hydrolase"/>
    <property type="match status" value="1"/>
</dbReference>
<name>A0A124IVY1_9BACL</name>
<gene>
    <name evidence="3" type="ORF">ATW55_04225</name>
</gene>
<dbReference type="PANTHER" id="PTHR43674:SF2">
    <property type="entry name" value="BETA-UREIDOPROPIONASE"/>
    <property type="match status" value="1"/>
</dbReference>
<evidence type="ECO:0000313" key="3">
    <source>
        <dbReference type="EMBL" id="KUO95661.1"/>
    </source>
</evidence>
<accession>A0A124IVY1</accession>
<organism evidence="3 4">
    <name type="scientific">Ferroacidibacillus organovorans</name>
    <dbReference type="NCBI Taxonomy" id="1765683"/>
    <lineage>
        <taxon>Bacteria</taxon>
        <taxon>Bacillati</taxon>
        <taxon>Bacillota</taxon>
        <taxon>Bacilli</taxon>
        <taxon>Bacillales</taxon>
        <taxon>Alicyclobacillaceae</taxon>
        <taxon>Ferroacidibacillus</taxon>
    </lineage>
</organism>
<dbReference type="Gene3D" id="3.60.110.10">
    <property type="entry name" value="Carbon-nitrogen hydrolase"/>
    <property type="match status" value="1"/>
</dbReference>
<keyword evidence="1 3" id="KW-0378">Hydrolase</keyword>
<reference evidence="3 4" key="1">
    <citation type="submission" date="2015-12" db="EMBL/GenBank/DDBJ databases">
        <title>Draft genome sequence of Acidibacillus ferrooxidans ITV001, isolated from a chalcopyrite acid mine drainage site in Brazil.</title>
        <authorList>
            <person name="Dall'Agnol H."/>
            <person name="Nancucheo I."/>
            <person name="Johnson B."/>
            <person name="Oliveira R."/>
            <person name="Leite L."/>
            <person name="Pylro V."/>
            <person name="Nunes G.L."/>
            <person name="Tzotzos G."/>
            <person name="Fernandes G.R."/>
            <person name="Dutra J."/>
            <person name="Orellana S.C."/>
            <person name="Oliveira G."/>
        </authorList>
    </citation>
    <scope>NUCLEOTIDE SEQUENCE [LARGE SCALE GENOMIC DNA]</scope>
    <source>
        <strain evidence="4">ITV01</strain>
    </source>
</reference>
<dbReference type="RefSeq" id="WP_067716524.1">
    <property type="nucleotide sequence ID" value="NZ_LPVJ01000042.1"/>
</dbReference>
<protein>
    <submittedName>
        <fullName evidence="3">Carbon-nitrogen hydrolase</fullName>
    </submittedName>
</protein>
<comment type="caution">
    <text evidence="3">The sequence shown here is derived from an EMBL/GenBank/DDBJ whole genome shotgun (WGS) entry which is preliminary data.</text>
</comment>
<dbReference type="InterPro" id="IPR050345">
    <property type="entry name" value="Aliph_Amidase/BUP"/>
</dbReference>